<feature type="domain" description="PpiC" evidence="15">
    <location>
        <begin position="269"/>
        <end position="359"/>
    </location>
</feature>
<evidence type="ECO:0000256" key="8">
    <source>
        <dbReference type="ARBA" id="ARBA00023186"/>
    </source>
</evidence>
<dbReference type="InterPro" id="IPR000297">
    <property type="entry name" value="PPIase_PpiC"/>
</dbReference>
<evidence type="ECO:0000313" key="17">
    <source>
        <dbReference type="Proteomes" id="UP001597400"/>
    </source>
</evidence>
<comment type="similarity">
    <text evidence="11">Belongs to the PpiD chaperone family.</text>
</comment>
<dbReference type="Pfam" id="PF13145">
    <property type="entry name" value="Rotamase_2"/>
    <property type="match status" value="1"/>
</dbReference>
<evidence type="ECO:0000256" key="5">
    <source>
        <dbReference type="ARBA" id="ARBA00022692"/>
    </source>
</evidence>
<protein>
    <recommendedName>
        <fullName evidence="2">Parvulin-like PPIase</fullName>
    </recommendedName>
    <alternativeName>
        <fullName evidence="9">Peptidyl-prolyl cis-trans isomerase plp</fullName>
    </alternativeName>
    <alternativeName>
        <fullName evidence="12">Periplasmic chaperone PpiD</fullName>
    </alternativeName>
    <alternativeName>
        <fullName evidence="13">Periplasmic folding chaperone</fullName>
    </alternativeName>
    <alternativeName>
        <fullName evidence="10">Rotamase plp</fullName>
    </alternativeName>
</protein>
<evidence type="ECO:0000256" key="9">
    <source>
        <dbReference type="ARBA" id="ARBA00030642"/>
    </source>
</evidence>
<evidence type="ECO:0000256" key="2">
    <source>
        <dbReference type="ARBA" id="ARBA00018370"/>
    </source>
</evidence>
<keyword evidence="14 16" id="KW-0413">Isomerase</keyword>
<dbReference type="SUPFAM" id="SSF109998">
    <property type="entry name" value="Triger factor/SurA peptide-binding domain-like"/>
    <property type="match status" value="1"/>
</dbReference>
<evidence type="ECO:0000313" key="16">
    <source>
        <dbReference type="EMBL" id="MFD1950918.1"/>
    </source>
</evidence>
<keyword evidence="14" id="KW-0697">Rotamase</keyword>
<evidence type="ECO:0000256" key="3">
    <source>
        <dbReference type="ARBA" id="ARBA00022475"/>
    </source>
</evidence>
<dbReference type="InterPro" id="IPR027304">
    <property type="entry name" value="Trigger_fact/SurA_dom_sf"/>
</dbReference>
<evidence type="ECO:0000256" key="1">
    <source>
        <dbReference type="ARBA" id="ARBA00004382"/>
    </source>
</evidence>
<sequence>MLSFFRRAIKSWLAVAILALVAIAVVVSGVGMDSLGGGAGPQGETLASMDGGSIGSVEADRRVREAYTQALQQQPGLTMAAFVAGGGVEGTLQRVISAKAVELWGRDHGFTASKRLVDGEIASIPAFQGPTGKFDEATFRSLLARERISETQLRADIAGDAIRRQILGPVAGGARATDALVTPYAAMLLDRRDGTIGFVPAAAMPQGPAPTPAQIDAFYRKNIAAFTLPERRVLRYAAIDASQLGAVPAPTEAEIAAAYKANAAQYAASEKRTLSQVLLPTEAAARALVTRIRSGTPFAAAAQSAGFGPRDTALGAKSQSELAGLSSPAVAAAAFAAAQGATTDPIKSPLGWHIVRVDAITRTAQTPLAAVRGALVADLTKRATDAALADRVAKIGDAIDDGSTFEQAATANRLQVVTTPPLLPTGAAPTNPAFKPDATLQPLLKAAFQAGEDDDPSVETVGPSSYALLDVVDVVPAAPIPLAQVRATVVAALTAERASAQAQQVANTIAAKANRGMSLAAAFAGAGVKLPAPQTGGGRQIDLAQARQAVPAPVQLLFTMAPGKVRTIPDQSGAGWYVVQLNSVKKGDIRTQPQLVAATRDEFGRALGNEYADQLIAAIMKDINVKRDAAAIARFKTSLLQSSVIP</sequence>
<gene>
    <name evidence="16" type="ORF">ACFSGX_09085</name>
</gene>
<keyword evidence="3" id="KW-1003">Cell membrane</keyword>
<dbReference type="PROSITE" id="PS50198">
    <property type="entry name" value="PPIC_PPIASE_2"/>
    <property type="match status" value="1"/>
</dbReference>
<dbReference type="PANTHER" id="PTHR47529:SF1">
    <property type="entry name" value="PERIPLASMIC CHAPERONE PPID"/>
    <property type="match status" value="1"/>
</dbReference>
<dbReference type="SUPFAM" id="SSF54534">
    <property type="entry name" value="FKBP-like"/>
    <property type="match status" value="1"/>
</dbReference>
<organism evidence="16 17">
    <name type="scientific">Sphingomonas arantia</name>
    <dbReference type="NCBI Taxonomy" id="1460676"/>
    <lineage>
        <taxon>Bacteria</taxon>
        <taxon>Pseudomonadati</taxon>
        <taxon>Pseudomonadota</taxon>
        <taxon>Alphaproteobacteria</taxon>
        <taxon>Sphingomonadales</taxon>
        <taxon>Sphingomonadaceae</taxon>
        <taxon>Sphingomonas</taxon>
    </lineage>
</organism>
<evidence type="ECO:0000256" key="7">
    <source>
        <dbReference type="ARBA" id="ARBA00023136"/>
    </source>
</evidence>
<evidence type="ECO:0000256" key="12">
    <source>
        <dbReference type="ARBA" id="ARBA00040743"/>
    </source>
</evidence>
<comment type="subcellular location">
    <subcellularLocation>
        <location evidence="1">Cell inner membrane</location>
        <topology evidence="1">Single-pass type II membrane protein</topology>
        <orientation evidence="1">Periplasmic side</orientation>
    </subcellularLocation>
</comment>
<evidence type="ECO:0000256" key="14">
    <source>
        <dbReference type="PROSITE-ProRule" id="PRU00278"/>
    </source>
</evidence>
<evidence type="ECO:0000256" key="13">
    <source>
        <dbReference type="ARBA" id="ARBA00042775"/>
    </source>
</evidence>
<proteinExistence type="inferred from homology"/>
<keyword evidence="8" id="KW-0143">Chaperone</keyword>
<evidence type="ECO:0000259" key="15">
    <source>
        <dbReference type="PROSITE" id="PS50198"/>
    </source>
</evidence>
<evidence type="ECO:0000256" key="4">
    <source>
        <dbReference type="ARBA" id="ARBA00022519"/>
    </source>
</evidence>
<keyword evidence="4" id="KW-0997">Cell inner membrane</keyword>
<evidence type="ECO:0000256" key="11">
    <source>
        <dbReference type="ARBA" id="ARBA00038408"/>
    </source>
</evidence>
<dbReference type="InterPro" id="IPR052029">
    <property type="entry name" value="PpiD_chaperone"/>
</dbReference>
<dbReference type="GO" id="GO:0016853">
    <property type="term" value="F:isomerase activity"/>
    <property type="evidence" value="ECO:0007669"/>
    <property type="project" value="UniProtKB-KW"/>
</dbReference>
<keyword evidence="7" id="KW-0472">Membrane</keyword>
<keyword evidence="5" id="KW-0812">Transmembrane</keyword>
<reference evidence="17" key="1">
    <citation type="journal article" date="2019" name="Int. J. Syst. Evol. Microbiol.">
        <title>The Global Catalogue of Microorganisms (GCM) 10K type strain sequencing project: providing services to taxonomists for standard genome sequencing and annotation.</title>
        <authorList>
            <consortium name="The Broad Institute Genomics Platform"/>
            <consortium name="The Broad Institute Genome Sequencing Center for Infectious Disease"/>
            <person name="Wu L."/>
            <person name="Ma J."/>
        </authorList>
    </citation>
    <scope>NUCLEOTIDE SEQUENCE [LARGE SCALE GENOMIC DNA]</scope>
    <source>
        <strain evidence="17">CGMCC 1.12702</strain>
    </source>
</reference>
<dbReference type="EMBL" id="JBHUGS010000002">
    <property type="protein sequence ID" value="MFD1950918.1"/>
    <property type="molecule type" value="Genomic_DNA"/>
</dbReference>
<dbReference type="PANTHER" id="PTHR47529">
    <property type="entry name" value="PEPTIDYL-PROLYL CIS-TRANS ISOMERASE D"/>
    <property type="match status" value="1"/>
</dbReference>
<dbReference type="InterPro" id="IPR046357">
    <property type="entry name" value="PPIase_dom_sf"/>
</dbReference>
<dbReference type="Pfam" id="PF13624">
    <property type="entry name" value="SurA_N_3"/>
    <property type="match status" value="1"/>
</dbReference>
<accession>A0ABW4U049</accession>
<comment type="caution">
    <text evidence="16">The sequence shown here is derived from an EMBL/GenBank/DDBJ whole genome shotgun (WGS) entry which is preliminary data.</text>
</comment>
<dbReference type="Gene3D" id="3.10.50.40">
    <property type="match status" value="1"/>
</dbReference>
<name>A0ABW4U049_9SPHN</name>
<dbReference type="Proteomes" id="UP001597400">
    <property type="component" value="Unassembled WGS sequence"/>
</dbReference>
<evidence type="ECO:0000256" key="10">
    <source>
        <dbReference type="ARBA" id="ARBA00031484"/>
    </source>
</evidence>
<keyword evidence="6" id="KW-1133">Transmembrane helix</keyword>
<dbReference type="RefSeq" id="WP_380929267.1">
    <property type="nucleotide sequence ID" value="NZ_JBHUGS010000002.1"/>
</dbReference>
<keyword evidence="17" id="KW-1185">Reference proteome</keyword>
<evidence type="ECO:0000256" key="6">
    <source>
        <dbReference type="ARBA" id="ARBA00022989"/>
    </source>
</evidence>